<dbReference type="InterPro" id="IPR053167">
    <property type="entry name" value="Spore_coat_component"/>
</dbReference>
<gene>
    <name evidence="3" type="ORF">M917_2452</name>
</gene>
<dbReference type="AlphaFoldDB" id="U4T4N3"/>
<feature type="signal peptide" evidence="1">
    <location>
        <begin position="1"/>
        <end position="26"/>
    </location>
</feature>
<evidence type="ECO:0000259" key="2">
    <source>
        <dbReference type="Pfam" id="PF05229"/>
    </source>
</evidence>
<dbReference type="PANTHER" id="PTHR37089:SF1">
    <property type="entry name" value="MEMBRANE PROTEIN"/>
    <property type="match status" value="1"/>
</dbReference>
<sequence>MMKLFQWRYGLLLWPFTLWLPSNAQALTCQVDSFISPHLGTITLANANNASVEQTLTYSCTNTSNVTQWASVCIGADGGTNNTSQINPRHMIGRNGSKLNFNMTLNGMSNATWGNRIVGGTEFIDFFSVAPDTTTPTIKETIIRVSLLPNNNAAKADDYTATFIGSNAALTYVTVDSSNDTSRCLSETQGTSPFSFTVQAAVVNECKITTQPTDINLGNVSANSLNIDGSSSIGVTCTNAAPHTIGLTTFNAAVNNDGRSFMKGTGNNTNKIPYQLLRDSEGGRVAWGNGEGNWAVDVGTGEAKTKNIYVTVPSADFKPDTYSDTVTVHVNY</sequence>
<dbReference type="EMBL" id="AUSW01000034">
    <property type="protein sequence ID" value="ERL55106.1"/>
    <property type="molecule type" value="Genomic_DNA"/>
</dbReference>
<feature type="domain" description="Spore coat protein U/FanG" evidence="2">
    <location>
        <begin position="194"/>
        <end position="328"/>
    </location>
</feature>
<dbReference type="eggNOG" id="COG5430">
    <property type="taxonomic scope" value="Bacteria"/>
</dbReference>
<dbReference type="InterPro" id="IPR007893">
    <property type="entry name" value="Spore_coat_U/FanG"/>
</dbReference>
<comment type="caution">
    <text evidence="3">The sequence shown here is derived from an EMBL/GenBank/DDBJ whole genome shotgun (WGS) entry which is preliminary data.</text>
</comment>
<keyword evidence="4" id="KW-1185">Reference proteome</keyword>
<evidence type="ECO:0000313" key="3">
    <source>
        <dbReference type="EMBL" id="ERL55106.1"/>
    </source>
</evidence>
<accession>U4T4N3</accession>
<dbReference type="Proteomes" id="UP000016761">
    <property type="component" value="Unassembled WGS sequence"/>
</dbReference>
<dbReference type="PATRIC" id="fig|1354303.4.peg.2416"/>
<dbReference type="STRING" id="1354303.M917_2452"/>
<evidence type="ECO:0000313" key="4">
    <source>
        <dbReference type="Proteomes" id="UP000016761"/>
    </source>
</evidence>
<dbReference type="Pfam" id="PF05229">
    <property type="entry name" value="SCPU"/>
    <property type="match status" value="2"/>
</dbReference>
<proteinExistence type="predicted"/>
<protein>
    <submittedName>
        <fullName evidence="3">Spore coat U</fullName>
    </submittedName>
</protein>
<feature type="chain" id="PRO_5004655254" evidence="1">
    <location>
        <begin position="27"/>
        <end position="332"/>
    </location>
</feature>
<name>U4T4N3_9GAMM</name>
<organism evidence="3 4">
    <name type="scientific">Psychrobacter aquaticus CMS 56</name>
    <dbReference type="NCBI Taxonomy" id="1354303"/>
    <lineage>
        <taxon>Bacteria</taxon>
        <taxon>Pseudomonadati</taxon>
        <taxon>Pseudomonadota</taxon>
        <taxon>Gammaproteobacteria</taxon>
        <taxon>Moraxellales</taxon>
        <taxon>Moraxellaceae</taxon>
        <taxon>Psychrobacter</taxon>
    </lineage>
</organism>
<keyword evidence="1" id="KW-0732">Signal</keyword>
<feature type="domain" description="Spore coat protein U/FanG" evidence="2">
    <location>
        <begin position="25"/>
        <end position="161"/>
    </location>
</feature>
<evidence type="ECO:0000256" key="1">
    <source>
        <dbReference type="SAM" id="SignalP"/>
    </source>
</evidence>
<dbReference type="PANTHER" id="PTHR37089">
    <property type="entry name" value="PROTEIN U-RELATED"/>
    <property type="match status" value="1"/>
</dbReference>
<reference evidence="3 4" key="1">
    <citation type="journal article" date="2013" name="Genome Announc.">
        <title>Draft Genome Sequence of Psychrobacter aquaticus Strain CMS 56T, Isolated from a Cyanobacterial Mat Sample Collected from Water Bodies in the McMurdo Dry Valley Region of Antarctica.</title>
        <authorList>
            <person name="Reddy G.S."/>
            <person name="Ara S."/>
            <person name="Singh A."/>
            <person name="Kumar Pinnaka A."/>
            <person name="Shivaji S."/>
        </authorList>
    </citation>
    <scope>NUCLEOTIDE SEQUENCE [LARGE SCALE GENOMIC DNA]</scope>
    <source>
        <strain evidence="3 4">CMS 56</strain>
    </source>
</reference>
<dbReference type="SMART" id="SM00972">
    <property type="entry name" value="SCPU"/>
    <property type="match status" value="1"/>
</dbReference>